<reference evidence="2" key="2">
    <citation type="journal article" date="2021" name="Microbiome">
        <title>Successional dynamics and alternative stable states in a saline activated sludge microbial community over 9 years.</title>
        <authorList>
            <person name="Wang Y."/>
            <person name="Ye J."/>
            <person name="Ju F."/>
            <person name="Liu L."/>
            <person name="Boyd J.A."/>
            <person name="Deng Y."/>
            <person name="Parks D.H."/>
            <person name="Jiang X."/>
            <person name="Yin X."/>
            <person name="Woodcroft B.J."/>
            <person name="Tyson G.W."/>
            <person name="Hugenholtz P."/>
            <person name="Polz M.F."/>
            <person name="Zhang T."/>
        </authorList>
    </citation>
    <scope>NUCLEOTIDE SEQUENCE</scope>
    <source>
        <strain evidence="2">HKST-UBA01</strain>
    </source>
</reference>
<dbReference type="InterPro" id="IPR038752">
    <property type="entry name" value="IQCH"/>
</dbReference>
<dbReference type="GO" id="GO:0016874">
    <property type="term" value="F:ligase activity"/>
    <property type="evidence" value="ECO:0007669"/>
    <property type="project" value="UniProtKB-KW"/>
</dbReference>
<dbReference type="InterPro" id="IPR056855">
    <property type="entry name" value="ATP-grasp_IQCH"/>
</dbReference>
<dbReference type="AlphaFoldDB" id="A0A956M2F0"/>
<protein>
    <submittedName>
        <fullName evidence="2">Carboxylate-amine ligase</fullName>
    </submittedName>
</protein>
<feature type="non-terminal residue" evidence="2">
    <location>
        <position position="394"/>
    </location>
</feature>
<dbReference type="PANTHER" id="PTHR14465:SF0">
    <property type="entry name" value="IQ DOMAIN-CONTAINING PROTEIN H"/>
    <property type="match status" value="1"/>
</dbReference>
<sequence>MPNPQTARGPARDRSAFLALQKHFPSIWTAIQHQPSWEHTSVVVPSLSLNQEELSKVQGASFYEERLLFSLIRLRNPRAHVIYVTSHPVHPDIVDYYLQLLPGVPSGHARQRLHLLSVYDSSPKALTQKILERPRVLDRLRRFIGDPRRAYLTCYNVTELEEALAVELRIPLNGVDPELLWLGTKTGSRRVFAEAGVAFPDGAEDLRSESDLLGALEALTRRGPVRRAVVKLNEGFSGEGNGLVDLPAEVPAGAAGHEALTEALQNTRWSAAQETYPAFLRKLSQMGGVVEQFIEGTEVRSPSVQMRIHPDGKPILLSSHDQILGGSTGQVYLGCKFPADDAYRALIQRDAMKIGQVLARYGVISRFGIDFLLVREPGADWKAHAIEINLRMGG</sequence>
<evidence type="ECO:0000313" key="2">
    <source>
        <dbReference type="EMBL" id="MCA9729834.1"/>
    </source>
</evidence>
<gene>
    <name evidence="2" type="ORF">KC729_19275</name>
</gene>
<dbReference type="Proteomes" id="UP000697710">
    <property type="component" value="Unassembled WGS sequence"/>
</dbReference>
<evidence type="ECO:0000313" key="3">
    <source>
        <dbReference type="Proteomes" id="UP000697710"/>
    </source>
</evidence>
<accession>A0A956M2F0</accession>
<proteinExistence type="predicted"/>
<name>A0A956M2F0_UNCEI</name>
<reference evidence="2" key="1">
    <citation type="submission" date="2020-04" db="EMBL/GenBank/DDBJ databases">
        <authorList>
            <person name="Zhang T."/>
        </authorList>
    </citation>
    <scope>NUCLEOTIDE SEQUENCE</scope>
    <source>
        <strain evidence="2">HKST-UBA01</strain>
    </source>
</reference>
<feature type="domain" description="IQCH-like ATP-grasp" evidence="1">
    <location>
        <begin position="183"/>
        <end position="247"/>
    </location>
</feature>
<dbReference type="PANTHER" id="PTHR14465">
    <property type="entry name" value="IQ DOMAIN-CONTAINING PROTEIN H"/>
    <property type="match status" value="1"/>
</dbReference>
<keyword evidence="2" id="KW-0436">Ligase</keyword>
<feature type="domain" description="IQCH-like ATP-grasp" evidence="1">
    <location>
        <begin position="261"/>
        <end position="390"/>
    </location>
</feature>
<dbReference type="SUPFAM" id="SSF56059">
    <property type="entry name" value="Glutathione synthetase ATP-binding domain-like"/>
    <property type="match status" value="1"/>
</dbReference>
<comment type="caution">
    <text evidence="2">The sequence shown here is derived from an EMBL/GenBank/DDBJ whole genome shotgun (WGS) entry which is preliminary data.</text>
</comment>
<dbReference type="EMBL" id="JAGQHR010000860">
    <property type="protein sequence ID" value="MCA9729834.1"/>
    <property type="molecule type" value="Genomic_DNA"/>
</dbReference>
<evidence type="ECO:0000259" key="1">
    <source>
        <dbReference type="Pfam" id="PF24923"/>
    </source>
</evidence>
<organism evidence="2 3">
    <name type="scientific">Eiseniibacteriota bacterium</name>
    <dbReference type="NCBI Taxonomy" id="2212470"/>
    <lineage>
        <taxon>Bacteria</taxon>
        <taxon>Candidatus Eiseniibacteriota</taxon>
    </lineage>
</organism>
<dbReference type="Pfam" id="PF24923">
    <property type="entry name" value="ATP-grasp_IQCH"/>
    <property type="match status" value="2"/>
</dbReference>